<keyword evidence="2" id="KW-0808">Transferase</keyword>
<dbReference type="InterPro" id="IPR024688">
    <property type="entry name" value="Mac_dom"/>
</dbReference>
<dbReference type="FunFam" id="2.160.10.10:FF:000025">
    <property type="entry name" value="Hexapeptide-repeat containing-acetyltransferase"/>
    <property type="match status" value="1"/>
</dbReference>
<dbReference type="CDD" id="cd03357">
    <property type="entry name" value="LbH_MAT_GAT"/>
    <property type="match status" value="1"/>
</dbReference>
<organism evidence="5 6">
    <name type="scientific">Coriobacterium glomerans (strain ATCC 49209 / DSM 20642 / JCM 10262 / PW2)</name>
    <dbReference type="NCBI Taxonomy" id="700015"/>
    <lineage>
        <taxon>Bacteria</taxon>
        <taxon>Bacillati</taxon>
        <taxon>Actinomycetota</taxon>
        <taxon>Coriobacteriia</taxon>
        <taxon>Coriobacteriales</taxon>
        <taxon>Coriobacteriaceae</taxon>
        <taxon>Coriobacterium</taxon>
    </lineage>
</organism>
<dbReference type="OrthoDB" id="2643438at2"/>
<sequence length="192" mass="20807">MTEEEKRDRGLWYDAAYDQALHDECIMAKDLCFEFNQMRPSDGERRAELLDQLLGSIGEFSQVLSPFQVDYGCNVSIGEGTFLNHGAYLMDGARISIGDHCFIGPGLQAYTALHPLVAEQRLRGIERAEPICIESDVWIGGNVTILPGVIIRSGSVIGAGSVVTKNIPAGVIAAGNPCRVLRPITAKDAISD</sequence>
<dbReference type="KEGG" id="cgo:Corgl_0373"/>
<dbReference type="SUPFAM" id="SSF51161">
    <property type="entry name" value="Trimeric LpxA-like enzymes"/>
    <property type="match status" value="1"/>
</dbReference>
<gene>
    <name evidence="5" type="ordered locus">Corgl_0373</name>
</gene>
<dbReference type="STRING" id="700015.Corgl_0373"/>
<dbReference type="Proteomes" id="UP000006851">
    <property type="component" value="Chromosome"/>
</dbReference>
<reference evidence="6" key="1">
    <citation type="journal article" date="2013" name="Stand. Genomic Sci.">
        <title>Complete genome sequence of Coriobacterium glomerans type strain (PW2(T)) from the midgut of Pyrrhocoris apterus L. (red soldier bug).</title>
        <authorList>
            <person name="Stackebrandt E."/>
            <person name="Zeytun A."/>
            <person name="Lapidus A."/>
            <person name="Nolan M."/>
            <person name="Lucas S."/>
            <person name="Hammon N."/>
            <person name="Deshpande S."/>
            <person name="Cheng J.F."/>
            <person name="Tapia R."/>
            <person name="Goodwin L.A."/>
            <person name="Pitluck S."/>
            <person name="Liolios K."/>
            <person name="Pagani I."/>
            <person name="Ivanova N."/>
            <person name="Mavromatis K."/>
            <person name="Mikhailova N."/>
            <person name="Huntemann M."/>
            <person name="Pati A."/>
            <person name="Chen A."/>
            <person name="Palaniappan K."/>
            <person name="Chang Y.J."/>
            <person name="Land M."/>
            <person name="Hauser L."/>
            <person name="Rohde M."/>
            <person name="Pukall R."/>
            <person name="Goker M."/>
            <person name="Detter J.C."/>
            <person name="Woyke T."/>
            <person name="Bristow J."/>
            <person name="Eisen J.A."/>
            <person name="Markowitz V."/>
            <person name="Hugenholtz P."/>
            <person name="Kyrpides N.C."/>
            <person name="Klenk H.P."/>
        </authorList>
    </citation>
    <scope>NUCLEOTIDE SEQUENCE</scope>
    <source>
        <strain evidence="6">ATCC 49209 / DSM 20642 / JCM 10262 / PW2</strain>
    </source>
</reference>
<dbReference type="Pfam" id="PF00132">
    <property type="entry name" value="Hexapep"/>
    <property type="match status" value="1"/>
</dbReference>
<dbReference type="InterPro" id="IPR001451">
    <property type="entry name" value="Hexapep"/>
</dbReference>
<dbReference type="InterPro" id="IPR051159">
    <property type="entry name" value="Hexapeptide_acetyltransf"/>
</dbReference>
<keyword evidence="6" id="KW-1185">Reference proteome</keyword>
<dbReference type="eggNOG" id="COG0110">
    <property type="taxonomic scope" value="Bacteria"/>
</dbReference>
<dbReference type="RefSeq" id="WP_013708235.1">
    <property type="nucleotide sequence ID" value="NC_015389.1"/>
</dbReference>
<evidence type="ECO:0000259" key="4">
    <source>
        <dbReference type="SMART" id="SM01266"/>
    </source>
</evidence>
<dbReference type="PANTHER" id="PTHR23416">
    <property type="entry name" value="SIALIC ACID SYNTHASE-RELATED"/>
    <property type="match status" value="1"/>
</dbReference>
<dbReference type="Pfam" id="PF12464">
    <property type="entry name" value="Mac"/>
    <property type="match status" value="1"/>
</dbReference>
<evidence type="ECO:0000313" key="6">
    <source>
        <dbReference type="Proteomes" id="UP000006851"/>
    </source>
</evidence>
<comment type="similarity">
    <text evidence="1">Belongs to the transferase hexapeptide repeat family.</text>
</comment>
<dbReference type="AlphaFoldDB" id="F2NAG5"/>
<dbReference type="GO" id="GO:0016407">
    <property type="term" value="F:acetyltransferase activity"/>
    <property type="evidence" value="ECO:0007669"/>
    <property type="project" value="InterPro"/>
</dbReference>
<feature type="domain" description="Maltose/galactoside acetyltransferase" evidence="4">
    <location>
        <begin position="4"/>
        <end position="59"/>
    </location>
</feature>
<dbReference type="PANTHER" id="PTHR23416:SF23">
    <property type="entry name" value="ACETYLTRANSFERASE C18B11.09C-RELATED"/>
    <property type="match status" value="1"/>
</dbReference>
<dbReference type="GO" id="GO:0008374">
    <property type="term" value="F:O-acyltransferase activity"/>
    <property type="evidence" value="ECO:0007669"/>
    <property type="project" value="TreeGrafter"/>
</dbReference>
<dbReference type="Pfam" id="PF14602">
    <property type="entry name" value="Hexapep_2"/>
    <property type="match status" value="1"/>
</dbReference>
<proteinExistence type="inferred from homology"/>
<evidence type="ECO:0000256" key="1">
    <source>
        <dbReference type="ARBA" id="ARBA00007274"/>
    </source>
</evidence>
<accession>F2NAG5</accession>
<dbReference type="GO" id="GO:0005829">
    <property type="term" value="C:cytosol"/>
    <property type="evidence" value="ECO:0007669"/>
    <property type="project" value="TreeGrafter"/>
</dbReference>
<evidence type="ECO:0000256" key="2">
    <source>
        <dbReference type="ARBA" id="ARBA00022679"/>
    </source>
</evidence>
<dbReference type="InterPro" id="IPR011004">
    <property type="entry name" value="Trimer_LpxA-like_sf"/>
</dbReference>
<protein>
    <submittedName>
        <fullName evidence="5">Acetyltransferase</fullName>
    </submittedName>
</protein>
<evidence type="ECO:0000256" key="3">
    <source>
        <dbReference type="ARBA" id="ARBA00023315"/>
    </source>
</evidence>
<dbReference type="EMBL" id="CP002628">
    <property type="protein sequence ID" value="AEB06492.1"/>
    <property type="molecule type" value="Genomic_DNA"/>
</dbReference>
<dbReference type="Gene3D" id="2.160.10.10">
    <property type="entry name" value="Hexapeptide repeat proteins"/>
    <property type="match status" value="1"/>
</dbReference>
<evidence type="ECO:0000313" key="5">
    <source>
        <dbReference type="EMBL" id="AEB06492.1"/>
    </source>
</evidence>
<dbReference type="HOGENOM" id="CLU_051638_3_0_11"/>
<name>F2NAG5_CORGP</name>
<keyword evidence="3" id="KW-0012">Acyltransferase</keyword>
<dbReference type="SMART" id="SM01266">
    <property type="entry name" value="Mac"/>
    <property type="match status" value="1"/>
</dbReference>